<feature type="transmembrane region" description="Helical" evidence="2">
    <location>
        <begin position="249"/>
        <end position="270"/>
    </location>
</feature>
<keyword evidence="2" id="KW-0812">Transmembrane</keyword>
<dbReference type="Gene3D" id="3.40.50.10140">
    <property type="entry name" value="Toll/interleukin-1 receptor homology (TIR) domain"/>
    <property type="match status" value="1"/>
</dbReference>
<evidence type="ECO:0000313" key="3">
    <source>
        <dbReference type="EMBL" id="CAE7942128.1"/>
    </source>
</evidence>
<feature type="transmembrane region" description="Helical" evidence="2">
    <location>
        <begin position="437"/>
        <end position="462"/>
    </location>
</feature>
<sequence>RSEDLLVDVQPELVRGVPMSNILRRFGLEWRPGSQPGSLSWRPELSKQTLRYSFFFSHDWETSGWMKYLSLVIYFNSRAAATATCVTSLALGVLGAWTRDTPDGWILPRTAWWTVLGHVVGMSFLLFWQHLRELFCGARFGFLDRLCIPQDDPEKKNQCVYALASFLNKSDDLIALWSPRYCRRLWCMYEIACFLIKRKDANRIKFLPVQISVIWILTYFAVSTTWLSFLLVQRFGNELFDWYETSGKINVGVMIAVQVGILYPPLFYLLNQMLFDMAQLPEQLQSFDIEIAECFCCSNNHRQPVTGEQIQCDRELIYGVLQLWSSGNIALEEGSARRIQHVFKSHLDKHLRESVEQAFTHSGILMRPLMSAAAIGSFPFLCDLIGKEGARVVQLWPRPSPINNFGLAVYMLFWMPIFLRSLLMLGKASTSCWNRSWFRYIVIACQAMSLLLMSLLFIVGYLVCIAASKDNWTRMTSPMDPLPLYLLCLVVLCSVAVGLRHLCSCRKSVLIGGAPSTGRKKAVSPQATLESSAAKEVQVPEVMASASDMSEESDYSGFERPESGLGSCKALVPRKRLEFCVRDTREIHCATQITHDEAMSYAGDHSLKDLRVRALQIYPRQALASVNLYWAVWGSHTSALEKFGHSTFSIDFRLEVPRSFIGKAPSMRNLSDSDNAASGDYPGDVSRLFVPATGGSVTVPRRSEDLLVDVQPELVRGVPMSNILRRFGLEWRRGSQPGSLSWRTELSKQTQRYSFFFSHDWETSGWMKYLSLVIYFNSRAAATATCVTSLALGVLGASTRDMPDGWILPRTAWMTVLGHVVGMSFLLFWQHLREFFWGIRFSFLDRLCIPQDDPEKKSECIYALASFLNKSDDLIVLWYEVACFLIKRKAAHRIKFLPVQISVIWILTYFAVSTTWLSFLLLQRLGSELVISWHDSTGRINTVGVMMAVQVGILYPPLFYLLNQMLFDMAQLPEQLQGFDIETAECFCCSNNHRQAVTGEQIQCDRELIYGVLQLWSSGNTALEEGSARRIQRVFKSHLDKHLRESVEQAFTHSGILMRPLMSAAAIGSFPFLCDFIGKEGARVVQAWPRPKPINNFGLAVYMLFCMPIFLRSLLMLGKASTSCWNRSWFRHVIIACQAVSLLLIGLLFIVGYLVCIAASKDNWTRMTSPMDPLPLYLLCLVVLCSVAVGLRHLCSCRKSVLIGGAPSTGRKKAVSPQATLESSAAKEVQVPEVMASASDMSEESTFEI</sequence>
<name>A0A813CEL0_9DINO</name>
<feature type="transmembrane region" description="Helical" evidence="2">
    <location>
        <begin position="206"/>
        <end position="229"/>
    </location>
</feature>
<feature type="transmembrane region" description="Helical" evidence="2">
    <location>
        <begin position="896"/>
        <end position="922"/>
    </location>
</feature>
<protein>
    <submittedName>
        <fullName evidence="3">Smd2 protein</fullName>
    </submittedName>
</protein>
<feature type="transmembrane region" description="Helical" evidence="2">
    <location>
        <begin position="406"/>
        <end position="425"/>
    </location>
</feature>
<evidence type="ECO:0000256" key="2">
    <source>
        <dbReference type="SAM" id="Phobius"/>
    </source>
</evidence>
<feature type="transmembrane region" description="Helical" evidence="2">
    <location>
        <begin position="482"/>
        <end position="499"/>
    </location>
</feature>
<feature type="transmembrane region" description="Helical" evidence="2">
    <location>
        <begin position="1129"/>
        <end position="1154"/>
    </location>
</feature>
<keyword evidence="2" id="KW-0472">Membrane</keyword>
<feature type="non-terminal residue" evidence="3">
    <location>
        <position position="1249"/>
    </location>
</feature>
<dbReference type="Proteomes" id="UP000601435">
    <property type="component" value="Unassembled WGS sequence"/>
</dbReference>
<feature type="transmembrane region" description="Helical" evidence="2">
    <location>
        <begin position="1174"/>
        <end position="1191"/>
    </location>
</feature>
<dbReference type="EMBL" id="CAJNJA010095753">
    <property type="protein sequence ID" value="CAE7942128.1"/>
    <property type="molecule type" value="Genomic_DNA"/>
</dbReference>
<reference evidence="3" key="1">
    <citation type="submission" date="2021-02" db="EMBL/GenBank/DDBJ databases">
        <authorList>
            <person name="Dougan E. K."/>
            <person name="Rhodes N."/>
            <person name="Thang M."/>
            <person name="Chan C."/>
        </authorList>
    </citation>
    <scope>NUCLEOTIDE SEQUENCE</scope>
</reference>
<feature type="transmembrane region" description="Helical" evidence="2">
    <location>
        <begin position="110"/>
        <end position="128"/>
    </location>
</feature>
<dbReference type="AlphaFoldDB" id="A0A813CEL0"/>
<feature type="transmembrane region" description="Helical" evidence="2">
    <location>
        <begin position="1061"/>
        <end position="1078"/>
    </location>
</feature>
<feature type="transmembrane region" description="Helical" evidence="2">
    <location>
        <begin position="812"/>
        <end position="832"/>
    </location>
</feature>
<dbReference type="SUPFAM" id="SSF52200">
    <property type="entry name" value="Toll/Interleukin receptor TIR domain"/>
    <property type="match status" value="1"/>
</dbReference>
<accession>A0A813CEL0</accession>
<proteinExistence type="predicted"/>
<comment type="caution">
    <text evidence="3">The sequence shown here is derived from an EMBL/GenBank/DDBJ whole genome shotgun (WGS) entry which is preliminary data.</text>
</comment>
<dbReference type="OrthoDB" id="443105at2759"/>
<keyword evidence="2" id="KW-1133">Transmembrane helix</keyword>
<feature type="transmembrane region" description="Helical" evidence="2">
    <location>
        <begin position="369"/>
        <end position="386"/>
    </location>
</feature>
<keyword evidence="4" id="KW-1185">Reference proteome</keyword>
<feature type="transmembrane region" description="Helical" evidence="2">
    <location>
        <begin position="79"/>
        <end position="98"/>
    </location>
</feature>
<evidence type="ECO:0000256" key="1">
    <source>
        <dbReference type="SAM" id="MobiDB-lite"/>
    </source>
</evidence>
<organism evidence="3 4">
    <name type="scientific">Symbiodinium necroappetens</name>
    <dbReference type="NCBI Taxonomy" id="1628268"/>
    <lineage>
        <taxon>Eukaryota</taxon>
        <taxon>Sar</taxon>
        <taxon>Alveolata</taxon>
        <taxon>Dinophyceae</taxon>
        <taxon>Suessiales</taxon>
        <taxon>Symbiodiniaceae</taxon>
        <taxon>Symbiodinium</taxon>
    </lineage>
</organism>
<feature type="transmembrane region" description="Helical" evidence="2">
    <location>
        <begin position="942"/>
        <end position="962"/>
    </location>
</feature>
<evidence type="ECO:0000313" key="4">
    <source>
        <dbReference type="Proteomes" id="UP000601435"/>
    </source>
</evidence>
<gene>
    <name evidence="3" type="primary">smd2</name>
    <name evidence="3" type="ORF">SNEC2469_LOCUS34544</name>
</gene>
<feature type="transmembrane region" description="Helical" evidence="2">
    <location>
        <begin position="1098"/>
        <end position="1117"/>
    </location>
</feature>
<feature type="region of interest" description="Disordered" evidence="1">
    <location>
        <begin position="1208"/>
        <end position="1227"/>
    </location>
</feature>
<feature type="transmembrane region" description="Helical" evidence="2">
    <location>
        <begin position="772"/>
        <end position="792"/>
    </location>
</feature>
<dbReference type="InterPro" id="IPR035897">
    <property type="entry name" value="Toll_tir_struct_dom_sf"/>
</dbReference>